<organism evidence="1 2">
    <name type="scientific">Ensete ventricosum</name>
    <name type="common">Abyssinian banana</name>
    <name type="synonym">Musa ensete</name>
    <dbReference type="NCBI Taxonomy" id="4639"/>
    <lineage>
        <taxon>Eukaryota</taxon>
        <taxon>Viridiplantae</taxon>
        <taxon>Streptophyta</taxon>
        <taxon>Embryophyta</taxon>
        <taxon>Tracheophyta</taxon>
        <taxon>Spermatophyta</taxon>
        <taxon>Magnoliopsida</taxon>
        <taxon>Liliopsida</taxon>
        <taxon>Zingiberales</taxon>
        <taxon>Musaceae</taxon>
        <taxon>Ensete</taxon>
    </lineage>
</organism>
<evidence type="ECO:0000313" key="2">
    <source>
        <dbReference type="Proteomes" id="UP000287651"/>
    </source>
</evidence>
<sequence length="132" mass="14469">MQLAAPSSVAVPSAIVATHCCNYPAYSHILCQSNVHNHRSPNHRHSPFLPLPTMSSLVTDFTAYSHVATNCLCPSLLSPLPLLPPPSPLAFLCRRHYRYGVLHHDIDRSNRCQVGGIRDTYGGHTTCSLRGV</sequence>
<accession>A0A426Y130</accession>
<protein>
    <submittedName>
        <fullName evidence="1">Uncharacterized protein</fullName>
    </submittedName>
</protein>
<comment type="caution">
    <text evidence="1">The sequence shown here is derived from an EMBL/GenBank/DDBJ whole genome shotgun (WGS) entry which is preliminary data.</text>
</comment>
<reference evidence="1 2" key="1">
    <citation type="journal article" date="2014" name="Agronomy (Basel)">
        <title>A Draft Genome Sequence for Ensete ventricosum, the Drought-Tolerant Tree Against Hunger.</title>
        <authorList>
            <person name="Harrison J."/>
            <person name="Moore K.A."/>
            <person name="Paszkiewicz K."/>
            <person name="Jones T."/>
            <person name="Grant M."/>
            <person name="Ambacheew D."/>
            <person name="Muzemil S."/>
            <person name="Studholme D.J."/>
        </authorList>
    </citation>
    <scope>NUCLEOTIDE SEQUENCE [LARGE SCALE GENOMIC DNA]</scope>
</reference>
<dbReference type="EMBL" id="AMZH03015829">
    <property type="protein sequence ID" value="RRT45446.1"/>
    <property type="molecule type" value="Genomic_DNA"/>
</dbReference>
<proteinExistence type="predicted"/>
<gene>
    <name evidence="1" type="ORF">B296_00003827</name>
</gene>
<evidence type="ECO:0000313" key="1">
    <source>
        <dbReference type="EMBL" id="RRT45446.1"/>
    </source>
</evidence>
<dbReference type="Proteomes" id="UP000287651">
    <property type="component" value="Unassembled WGS sequence"/>
</dbReference>
<dbReference type="AlphaFoldDB" id="A0A426Y130"/>
<name>A0A426Y130_ENSVE</name>